<dbReference type="SUPFAM" id="SSF53474">
    <property type="entry name" value="alpha/beta-Hydrolases"/>
    <property type="match status" value="1"/>
</dbReference>
<evidence type="ECO:0000256" key="2">
    <source>
        <dbReference type="SAM" id="Phobius"/>
    </source>
</evidence>
<dbReference type="AlphaFoldDB" id="A0A085LY55"/>
<dbReference type="EMBL" id="KL363262">
    <property type="protein sequence ID" value="KFD49901.1"/>
    <property type="molecule type" value="Genomic_DNA"/>
</dbReference>
<evidence type="ECO:0000256" key="1">
    <source>
        <dbReference type="ARBA" id="ARBA00009941"/>
    </source>
</evidence>
<dbReference type="PRINTS" id="PR00776">
    <property type="entry name" value="HEMOGLOBNASE"/>
</dbReference>
<gene>
    <name evidence="4" type="ORF">M513_09230</name>
</gene>
<proteinExistence type="inferred from homology"/>
<dbReference type="InterPro" id="IPR029058">
    <property type="entry name" value="AB_hydrolase_fold"/>
</dbReference>
<keyword evidence="2" id="KW-0812">Transmembrane</keyword>
<keyword evidence="2" id="KW-0472">Membrane</keyword>
<sequence length="1177" mass="134882">MLAQVALISRGVWVTCHAALVFLFGSLHFAALGSAGHRLGDTNSISDGSYVRRHTMLGEVIGFIHHGQQASAECYLGIPFSKPPVNERRFKYPEPPEKWANVYNATYFRPWCIQFWYFDIHLEERMQSEDCLYLNVIVPHSTVHSKPYPVIVWIHGGSYQVGGARLFPIESTVRNLVSQGVIFVSINYRLGPIGFLSSIRSGLPGNYGLEDQIVALKWVKDNIIYFDGDPLKVTVCGESSGAASVGILATSPKTKNLFRYAVMRSGSVLSPWAIQSTNTDLNSGRLLEATNCNYNSDAKTLACLQHVSVDQMKNVWKTLADDDLKLIYSKLSHKPMNYNHPFLAHTYFTPVVDRYRESESIIPMQPEKMVAENARLPLMIGTTSGECIAYVSWLAFLAQNDRLDMKNIEYVAPSFRFKNAEQVKQAIYHYYFSQDAPISEANYSQTLIQIVTDQNIYVPAIKEMTLYRKKHLPIYAYQFDYVDENLQLKHLNFAIKNQGAAHGFDLVYLFQSMSVLDPRTIELRWNPMDQNITTYLAVTLTNFVKTGNPNGPVKSFERRISPYWSSFDVGWGKQMTIGRKNTLERVPLGLLYFWTKTIDIIQMLTMHHDYVFKTPPESLRCGGFADPFDVLNYRVAFFTLCSSMFLELEFQGVKAYITEELNNPSGSLKRVIKDEVCRALPVAAGQTIVLNRKEMLPLLFHLLTLSVTTNAQPSRLNGDSSPKLWALLVAGSNEWWNYRHQADICHAYQILHKHGVPDERIVVMMYDDIAYNKENIWKGKIINHPKGKDVYKGVPKDYTGKHVTPENFRNILLGLKEEVRGIGSEKVIDSGPNDHIFVNFVDHGAHGFVSFPTTEMTAGELNETLWLMHQRERYGKMTAGELNETLWLMHQRKRYGKMLIYVEACESGSMFHSTLPRDIEIYATTAANGQESSYACFYDETLKTYLGDCYSVNWMEDSDRANLDEETIEQQFKLVKKETNTSHVKQYGDLTVAALPLSEFFGNELLLGAAPKYSMGKFWRQDAVSSWDVPLEILKRRMASNSPHGRMVAFQYRHLLQKREYFHNFFKKLVLTMVDGSDVDPVLLFERRDVNITQLDCHTKMVHSFSELCFNFGKRKWNVVNCVNMMMYRSAHRSCIPKILNAKHQLHQQRTPLIEYVEQKWYTEQRICHCKQLSQSS</sequence>
<evidence type="ECO:0000259" key="3">
    <source>
        <dbReference type="Pfam" id="PF00135"/>
    </source>
</evidence>
<dbReference type="GO" id="GO:0005773">
    <property type="term" value="C:vacuole"/>
    <property type="evidence" value="ECO:0007669"/>
    <property type="project" value="GOC"/>
</dbReference>
<dbReference type="PANTHER" id="PTHR12000">
    <property type="entry name" value="HEMOGLOBINASE FAMILY MEMBER"/>
    <property type="match status" value="1"/>
</dbReference>
<feature type="domain" description="Carboxylesterase type B" evidence="3">
    <location>
        <begin position="54"/>
        <end position="582"/>
    </location>
</feature>
<organism evidence="4 5">
    <name type="scientific">Trichuris suis</name>
    <name type="common">pig whipworm</name>
    <dbReference type="NCBI Taxonomy" id="68888"/>
    <lineage>
        <taxon>Eukaryota</taxon>
        <taxon>Metazoa</taxon>
        <taxon>Ecdysozoa</taxon>
        <taxon>Nematoda</taxon>
        <taxon>Enoplea</taxon>
        <taxon>Dorylaimia</taxon>
        <taxon>Trichinellida</taxon>
        <taxon>Trichuridae</taxon>
        <taxon>Trichuris</taxon>
    </lineage>
</organism>
<dbReference type="InterPro" id="IPR048501">
    <property type="entry name" value="Legum_prodom"/>
</dbReference>
<dbReference type="GO" id="GO:0051603">
    <property type="term" value="P:proteolysis involved in protein catabolic process"/>
    <property type="evidence" value="ECO:0007669"/>
    <property type="project" value="TreeGrafter"/>
</dbReference>
<dbReference type="InterPro" id="IPR019819">
    <property type="entry name" value="Carboxylesterase_B_CS"/>
</dbReference>
<name>A0A085LY55_9BILA</name>
<dbReference type="InterPro" id="IPR001096">
    <property type="entry name" value="Peptidase_C13"/>
</dbReference>
<dbReference type="InterPro" id="IPR046427">
    <property type="entry name" value="Legumain_prodom_sf"/>
</dbReference>
<dbReference type="Gene3D" id="3.40.50.1820">
    <property type="entry name" value="alpha/beta hydrolase"/>
    <property type="match status" value="1"/>
</dbReference>
<dbReference type="CDD" id="cd21115">
    <property type="entry name" value="legumain_C"/>
    <property type="match status" value="1"/>
</dbReference>
<keyword evidence="2" id="KW-1133">Transmembrane helix</keyword>
<dbReference type="InterPro" id="IPR002018">
    <property type="entry name" value="CarbesteraseB"/>
</dbReference>
<feature type="transmembrane region" description="Helical" evidence="2">
    <location>
        <begin position="12"/>
        <end position="32"/>
    </location>
</feature>
<dbReference type="Proteomes" id="UP000030764">
    <property type="component" value="Unassembled WGS sequence"/>
</dbReference>
<accession>A0A085LY55</accession>
<dbReference type="PROSITE" id="PS00941">
    <property type="entry name" value="CARBOXYLESTERASE_B_2"/>
    <property type="match status" value="1"/>
</dbReference>
<dbReference type="GO" id="GO:0004197">
    <property type="term" value="F:cysteine-type endopeptidase activity"/>
    <property type="evidence" value="ECO:0007669"/>
    <property type="project" value="TreeGrafter"/>
</dbReference>
<evidence type="ECO:0000313" key="5">
    <source>
        <dbReference type="Proteomes" id="UP000030764"/>
    </source>
</evidence>
<evidence type="ECO:0000313" key="4">
    <source>
        <dbReference type="EMBL" id="KFD49901.1"/>
    </source>
</evidence>
<protein>
    <recommendedName>
        <fullName evidence="3">Carboxylesterase type B domain-containing protein</fullName>
    </recommendedName>
</protein>
<keyword evidence="5" id="KW-1185">Reference proteome</keyword>
<reference evidence="4 5" key="1">
    <citation type="journal article" date="2014" name="Nat. Genet.">
        <title>Genome and transcriptome of the porcine whipworm Trichuris suis.</title>
        <authorList>
            <person name="Jex A.R."/>
            <person name="Nejsum P."/>
            <person name="Schwarz E.M."/>
            <person name="Hu L."/>
            <person name="Young N.D."/>
            <person name="Hall R.S."/>
            <person name="Korhonen P.K."/>
            <person name="Liao S."/>
            <person name="Thamsborg S."/>
            <person name="Xia J."/>
            <person name="Xu P."/>
            <person name="Wang S."/>
            <person name="Scheerlinck J.P."/>
            <person name="Hofmann A."/>
            <person name="Sternberg P.W."/>
            <person name="Wang J."/>
            <person name="Gasser R.B."/>
        </authorList>
    </citation>
    <scope>NUCLEOTIDE SEQUENCE [LARGE SCALE GENOMIC DNA]</scope>
    <source>
        <strain evidence="4">DCEP-RM93M</strain>
    </source>
</reference>
<dbReference type="Gene3D" id="3.40.50.1460">
    <property type="match status" value="2"/>
</dbReference>
<comment type="similarity">
    <text evidence="1">Belongs to the peptidase C13 family.</text>
</comment>
<dbReference type="GO" id="GO:0006624">
    <property type="term" value="P:vacuolar protein processing"/>
    <property type="evidence" value="ECO:0007669"/>
    <property type="project" value="TreeGrafter"/>
</dbReference>
<dbReference type="Pfam" id="PF01650">
    <property type="entry name" value="Peptidase_C13"/>
    <property type="match status" value="1"/>
</dbReference>
<dbReference type="Gene3D" id="1.10.132.130">
    <property type="match status" value="1"/>
</dbReference>
<dbReference type="Pfam" id="PF00135">
    <property type="entry name" value="COesterase"/>
    <property type="match status" value="1"/>
</dbReference>
<dbReference type="ESTHER" id="9bila-a0a085ly55">
    <property type="family name" value="Neuroligin"/>
</dbReference>
<dbReference type="PANTHER" id="PTHR12000:SF42">
    <property type="entry name" value="LEGUMAIN"/>
    <property type="match status" value="1"/>
</dbReference>